<feature type="transmembrane region" description="Helical" evidence="1">
    <location>
        <begin position="279"/>
        <end position="298"/>
    </location>
</feature>
<dbReference type="EMBL" id="AMQN01021282">
    <property type="status" value="NOT_ANNOTATED_CDS"/>
    <property type="molecule type" value="Genomic_DNA"/>
</dbReference>
<keyword evidence="1" id="KW-1133">Transmembrane helix</keyword>
<dbReference type="InterPro" id="IPR037883">
    <property type="entry name" value="Knr4/Smi1-like_sf"/>
</dbReference>
<reference evidence="5" key="1">
    <citation type="submission" date="2012-12" db="EMBL/GenBank/DDBJ databases">
        <authorList>
            <person name="Hellsten U."/>
            <person name="Grimwood J."/>
            <person name="Chapman J.A."/>
            <person name="Shapiro H."/>
            <person name="Aerts A."/>
            <person name="Otillar R.P."/>
            <person name="Terry A.Y."/>
            <person name="Boore J.L."/>
            <person name="Simakov O."/>
            <person name="Marletaz F."/>
            <person name="Cho S.-J."/>
            <person name="Edsinger-Gonzales E."/>
            <person name="Havlak P."/>
            <person name="Kuo D.-H."/>
            <person name="Larsson T."/>
            <person name="Lv J."/>
            <person name="Arendt D."/>
            <person name="Savage R."/>
            <person name="Osoegawa K."/>
            <person name="de Jong P."/>
            <person name="Lindberg D.R."/>
            <person name="Seaver E.C."/>
            <person name="Weisblat D.A."/>
            <person name="Putnam N.H."/>
            <person name="Grigoriev I.V."/>
            <person name="Rokhsar D.S."/>
        </authorList>
    </citation>
    <scope>NUCLEOTIDE SEQUENCE</scope>
    <source>
        <strain evidence="5">I ESC-2004</strain>
    </source>
</reference>
<keyword evidence="1" id="KW-0812">Transmembrane</keyword>
<evidence type="ECO:0000256" key="1">
    <source>
        <dbReference type="SAM" id="Phobius"/>
    </source>
</evidence>
<name>R7V0Q4_CAPTE</name>
<dbReference type="HOGENOM" id="CLU_079178_0_0_1"/>
<dbReference type="SUPFAM" id="SSF160631">
    <property type="entry name" value="SMI1/KNR4-like"/>
    <property type="match status" value="1"/>
</dbReference>
<evidence type="ECO:0000313" key="4">
    <source>
        <dbReference type="EnsemblMetazoa" id="CapteP222042"/>
    </source>
</evidence>
<dbReference type="EMBL" id="KB298389">
    <property type="protein sequence ID" value="ELU09266.1"/>
    <property type="molecule type" value="Genomic_DNA"/>
</dbReference>
<sequence length="299" mass="34392">MLEDSNKGNYEKLTFGIMRSLEKRAGVCDVKLSERQATDRSSLVAWEQKHSCALPDDLRSFYLTSNGMFLKWNVKMNDSRIPVGRLEVNSLDKLIRIGPCTTTDHANPSLFLLDFIADSADESEKGNPHWDHRSRIFELDPCDGYGKVCLVYRNTAQGLPAQRSEIWFLDRSLRWHPLAETFLSYYRMMLMHLGLPQWQYGFTAVGLSPQAEQWLQMYCPLRFGMDCKHFDVQPQDSESSSPNAVDISRLFRGKLEKKKLPNPIQQNNKKKPPVSSANFKAIAMTLFSHILFFTLLLFV</sequence>
<dbReference type="STRING" id="283909.R7V0Q4"/>
<dbReference type="SMART" id="SM00860">
    <property type="entry name" value="SMI1_KNR4"/>
    <property type="match status" value="1"/>
</dbReference>
<evidence type="ECO:0000313" key="5">
    <source>
        <dbReference type="Proteomes" id="UP000014760"/>
    </source>
</evidence>
<evidence type="ECO:0000259" key="2">
    <source>
        <dbReference type="SMART" id="SM00860"/>
    </source>
</evidence>
<dbReference type="Pfam" id="PF09346">
    <property type="entry name" value="SMI1_KNR4"/>
    <property type="match status" value="1"/>
</dbReference>
<organism evidence="3">
    <name type="scientific">Capitella teleta</name>
    <name type="common">Polychaete worm</name>
    <dbReference type="NCBI Taxonomy" id="283909"/>
    <lineage>
        <taxon>Eukaryota</taxon>
        <taxon>Metazoa</taxon>
        <taxon>Spiralia</taxon>
        <taxon>Lophotrochozoa</taxon>
        <taxon>Annelida</taxon>
        <taxon>Polychaeta</taxon>
        <taxon>Sedentaria</taxon>
        <taxon>Scolecida</taxon>
        <taxon>Capitellidae</taxon>
        <taxon>Capitella</taxon>
    </lineage>
</organism>
<reference evidence="3 5" key="2">
    <citation type="journal article" date="2013" name="Nature">
        <title>Insights into bilaterian evolution from three spiralian genomes.</title>
        <authorList>
            <person name="Simakov O."/>
            <person name="Marletaz F."/>
            <person name="Cho S.J."/>
            <person name="Edsinger-Gonzales E."/>
            <person name="Havlak P."/>
            <person name="Hellsten U."/>
            <person name="Kuo D.H."/>
            <person name="Larsson T."/>
            <person name="Lv J."/>
            <person name="Arendt D."/>
            <person name="Savage R."/>
            <person name="Osoegawa K."/>
            <person name="de Jong P."/>
            <person name="Grimwood J."/>
            <person name="Chapman J.A."/>
            <person name="Shapiro H."/>
            <person name="Aerts A."/>
            <person name="Otillar R.P."/>
            <person name="Terry A.Y."/>
            <person name="Boore J.L."/>
            <person name="Grigoriev I.V."/>
            <person name="Lindberg D.R."/>
            <person name="Seaver E.C."/>
            <person name="Weisblat D.A."/>
            <person name="Putnam N.H."/>
            <person name="Rokhsar D.S."/>
        </authorList>
    </citation>
    <scope>NUCLEOTIDE SEQUENCE</scope>
    <source>
        <strain evidence="3 5">I ESC-2004</strain>
    </source>
</reference>
<keyword evidence="1" id="KW-0472">Membrane</keyword>
<dbReference type="PANTHER" id="PTHR31854:SF2">
    <property type="entry name" value="TUBULIN POLYGLUTAMYLASE COMPLEX SUBUNIT 2"/>
    <property type="match status" value="1"/>
</dbReference>
<dbReference type="FunCoup" id="R7V0Q4">
    <property type="interactions" value="132"/>
</dbReference>
<dbReference type="PANTHER" id="PTHR31854">
    <property type="entry name" value="TUBULIN POLYGLUTAMYLASE COMPLEX SUBUNIT 2"/>
    <property type="match status" value="1"/>
</dbReference>
<dbReference type="OMA" id="WQFLAET"/>
<feature type="domain" description="Knr4/Smi1-like" evidence="2">
    <location>
        <begin position="37"/>
        <end position="188"/>
    </location>
</feature>
<dbReference type="OrthoDB" id="10249691at2759"/>
<dbReference type="AlphaFoldDB" id="R7V0Q4"/>
<proteinExistence type="predicted"/>
<dbReference type="InterPro" id="IPR018958">
    <property type="entry name" value="Knr4/Smi1-like_dom"/>
</dbReference>
<accession>R7V0Q4</accession>
<protein>
    <recommendedName>
        <fullName evidence="2">Knr4/Smi1-like domain-containing protein</fullName>
    </recommendedName>
</protein>
<reference evidence="4" key="3">
    <citation type="submission" date="2015-06" db="UniProtKB">
        <authorList>
            <consortium name="EnsemblMetazoa"/>
        </authorList>
    </citation>
    <scope>IDENTIFICATION</scope>
</reference>
<dbReference type="Proteomes" id="UP000014760">
    <property type="component" value="Unassembled WGS sequence"/>
</dbReference>
<dbReference type="EnsemblMetazoa" id="CapteT222042">
    <property type="protein sequence ID" value="CapteP222042"/>
    <property type="gene ID" value="CapteG222042"/>
</dbReference>
<keyword evidence="5" id="KW-1185">Reference proteome</keyword>
<gene>
    <name evidence="3" type="ORF">CAPTEDRAFT_222042</name>
</gene>
<dbReference type="InterPro" id="IPR039231">
    <property type="entry name" value="TPGS2"/>
</dbReference>
<evidence type="ECO:0000313" key="3">
    <source>
        <dbReference type="EMBL" id="ELU09266.1"/>
    </source>
</evidence>